<organism evidence="2 3">
    <name type="scientific">Amycolatopsis rubida</name>
    <dbReference type="NCBI Taxonomy" id="112413"/>
    <lineage>
        <taxon>Bacteria</taxon>
        <taxon>Bacillati</taxon>
        <taxon>Actinomycetota</taxon>
        <taxon>Actinomycetes</taxon>
        <taxon>Pseudonocardiales</taxon>
        <taxon>Pseudonocardiaceae</taxon>
        <taxon>Amycolatopsis</taxon>
    </lineage>
</organism>
<keyword evidence="3" id="KW-1185">Reference proteome</keyword>
<proteinExistence type="predicted"/>
<name>A0ABX0C0G9_9PSEU</name>
<evidence type="ECO:0000313" key="2">
    <source>
        <dbReference type="EMBL" id="NEC61171.1"/>
    </source>
</evidence>
<dbReference type="PANTHER" id="PTHR11895">
    <property type="entry name" value="TRANSAMIDASE"/>
    <property type="match status" value="1"/>
</dbReference>
<feature type="domain" description="Amidase" evidence="1">
    <location>
        <begin position="25"/>
        <end position="438"/>
    </location>
</feature>
<dbReference type="SUPFAM" id="SSF75304">
    <property type="entry name" value="Amidase signature (AS) enzymes"/>
    <property type="match status" value="1"/>
</dbReference>
<dbReference type="InterPro" id="IPR000120">
    <property type="entry name" value="Amidase"/>
</dbReference>
<dbReference type="PANTHER" id="PTHR11895:SF176">
    <property type="entry name" value="AMIDASE AMID-RELATED"/>
    <property type="match status" value="1"/>
</dbReference>
<comment type="caution">
    <text evidence="2">The sequence shown here is derived from an EMBL/GenBank/DDBJ whole genome shotgun (WGS) entry which is preliminary data.</text>
</comment>
<dbReference type="InterPro" id="IPR023631">
    <property type="entry name" value="Amidase_dom"/>
</dbReference>
<dbReference type="Proteomes" id="UP000470404">
    <property type="component" value="Unassembled WGS sequence"/>
</dbReference>
<gene>
    <name evidence="2" type="ORF">G3I59_37635</name>
</gene>
<dbReference type="Pfam" id="PF01425">
    <property type="entry name" value="Amidase"/>
    <property type="match status" value="1"/>
</dbReference>
<reference evidence="2 3" key="1">
    <citation type="submission" date="2020-01" db="EMBL/GenBank/DDBJ databases">
        <title>Insect and environment-associated Actinomycetes.</title>
        <authorList>
            <person name="Currrie C."/>
            <person name="Chevrette M."/>
            <person name="Carlson C."/>
            <person name="Stubbendieck R."/>
            <person name="Wendt-Pienkowski E."/>
        </authorList>
    </citation>
    <scope>NUCLEOTIDE SEQUENCE [LARGE SCALE GENOMIC DNA]</scope>
    <source>
        <strain evidence="2 3">SID8386</strain>
    </source>
</reference>
<accession>A0ABX0C0G9</accession>
<dbReference type="RefSeq" id="WP_157904996.1">
    <property type="nucleotide sequence ID" value="NZ_JAAGNC010000189.1"/>
</dbReference>
<protein>
    <submittedName>
        <fullName evidence="2">Amidase</fullName>
    </submittedName>
</protein>
<evidence type="ECO:0000259" key="1">
    <source>
        <dbReference type="Pfam" id="PF01425"/>
    </source>
</evidence>
<evidence type="ECO:0000313" key="3">
    <source>
        <dbReference type="Proteomes" id="UP000470404"/>
    </source>
</evidence>
<dbReference type="Gene3D" id="3.90.1300.10">
    <property type="entry name" value="Amidase signature (AS) domain"/>
    <property type="match status" value="1"/>
</dbReference>
<dbReference type="EMBL" id="JAAGNC010000189">
    <property type="protein sequence ID" value="NEC61171.1"/>
    <property type="molecule type" value="Genomic_DNA"/>
</dbReference>
<sequence length="462" mass="48645">MNEILDFSIAEALRELVAGNLSSVELTTAALSRIERTEPILHAYAAVAAEAALSAARMADDELRHGLCRGPLHGIPVGVKDVVCTRNLPTEAGSAVLKGVQPNFDATVVERLRHGGAVLVGKTVTSEFAFGPRIIPTRNAWAQDRTPSGSSSGSAVSVAARSCFAAVATDTAGSLRSPAGVNGVVGLKPTFGRVSTWGVIPMSPSLDHVGPIARTVADCAAAYSVIAGFDQRDPCSIEGDVPLPCLENVRLDGLRVGVERTHLPGPTTHPLALNAAVEAAAVLQQLGAAVVEVKIPELEWVDPSLLTIKTAEASAGHSARLVTDAANYQQRTRVMLQAGAMIPAVRHVQAQQARKLVTDAVRETFRRHRLDALLGPGWGPPSSMSDDASVPFTHPLRSSAVNLTGMPAVNVPCGFTEDGVPLGGIELWGRPRGEGMILRIAAVYERVGRWHRRVPPIAQEAG</sequence>
<dbReference type="InterPro" id="IPR036928">
    <property type="entry name" value="AS_sf"/>
</dbReference>